<evidence type="ECO:0000256" key="3">
    <source>
        <dbReference type="ARBA" id="ARBA00022806"/>
    </source>
</evidence>
<dbReference type="OrthoDB" id="3156807at2759"/>
<evidence type="ECO:0000313" key="7">
    <source>
        <dbReference type="EMBL" id="PWA66761.1"/>
    </source>
</evidence>
<dbReference type="InterPro" id="IPR039904">
    <property type="entry name" value="TRANK1"/>
</dbReference>
<dbReference type="Gene3D" id="3.40.50.300">
    <property type="entry name" value="P-loop containing nucleotide triphosphate hydrolases"/>
    <property type="match status" value="3"/>
</dbReference>
<name>A0A2U1MZR6_ARTAN</name>
<evidence type="ECO:0000256" key="1">
    <source>
        <dbReference type="ARBA" id="ARBA00022741"/>
    </source>
</evidence>
<dbReference type="PROSITE" id="PS51198">
    <property type="entry name" value="UVRD_HELICASE_ATP_BIND"/>
    <property type="match status" value="1"/>
</dbReference>
<evidence type="ECO:0000259" key="6">
    <source>
        <dbReference type="PROSITE" id="PS51198"/>
    </source>
</evidence>
<dbReference type="InterPro" id="IPR011990">
    <property type="entry name" value="TPR-like_helical_dom_sf"/>
</dbReference>
<keyword evidence="8" id="KW-1185">Reference proteome</keyword>
<evidence type="ECO:0000256" key="2">
    <source>
        <dbReference type="ARBA" id="ARBA00022801"/>
    </source>
</evidence>
<proteinExistence type="predicted"/>
<dbReference type="InterPro" id="IPR027417">
    <property type="entry name" value="P-loop_NTPase"/>
</dbReference>
<dbReference type="GO" id="GO:0016787">
    <property type="term" value="F:hydrolase activity"/>
    <property type="evidence" value="ECO:0007669"/>
    <property type="project" value="UniProtKB-UniRule"/>
</dbReference>
<reference evidence="7 8" key="1">
    <citation type="journal article" date="2018" name="Mol. Plant">
        <title>The genome of Artemisia annua provides insight into the evolution of Asteraceae family and artemisinin biosynthesis.</title>
        <authorList>
            <person name="Shen Q."/>
            <person name="Zhang L."/>
            <person name="Liao Z."/>
            <person name="Wang S."/>
            <person name="Yan T."/>
            <person name="Shi P."/>
            <person name="Liu M."/>
            <person name="Fu X."/>
            <person name="Pan Q."/>
            <person name="Wang Y."/>
            <person name="Lv Z."/>
            <person name="Lu X."/>
            <person name="Zhang F."/>
            <person name="Jiang W."/>
            <person name="Ma Y."/>
            <person name="Chen M."/>
            <person name="Hao X."/>
            <person name="Li L."/>
            <person name="Tang Y."/>
            <person name="Lv G."/>
            <person name="Zhou Y."/>
            <person name="Sun X."/>
            <person name="Brodelius P.E."/>
            <person name="Rose J.K.C."/>
            <person name="Tang K."/>
        </authorList>
    </citation>
    <scope>NUCLEOTIDE SEQUENCE [LARGE SCALE GENOMIC DNA]</scope>
    <source>
        <strain evidence="8">cv. Huhao1</strain>
        <tissue evidence="7">Leaf</tissue>
    </source>
</reference>
<gene>
    <name evidence="7" type="ORF">CTI12_AA328990</name>
</gene>
<accession>A0A2U1MZR6</accession>
<organism evidence="7 8">
    <name type="scientific">Artemisia annua</name>
    <name type="common">Sweet wormwood</name>
    <dbReference type="NCBI Taxonomy" id="35608"/>
    <lineage>
        <taxon>Eukaryota</taxon>
        <taxon>Viridiplantae</taxon>
        <taxon>Streptophyta</taxon>
        <taxon>Embryophyta</taxon>
        <taxon>Tracheophyta</taxon>
        <taxon>Spermatophyta</taxon>
        <taxon>Magnoliopsida</taxon>
        <taxon>eudicotyledons</taxon>
        <taxon>Gunneridae</taxon>
        <taxon>Pentapetalae</taxon>
        <taxon>asterids</taxon>
        <taxon>campanulids</taxon>
        <taxon>Asterales</taxon>
        <taxon>Asteraceae</taxon>
        <taxon>Asteroideae</taxon>
        <taxon>Anthemideae</taxon>
        <taxon>Artemisiinae</taxon>
        <taxon>Artemisia</taxon>
    </lineage>
</organism>
<dbReference type="InterPro" id="IPR047187">
    <property type="entry name" value="SF1_C_Upf1"/>
</dbReference>
<evidence type="ECO:0000256" key="4">
    <source>
        <dbReference type="ARBA" id="ARBA00022840"/>
    </source>
</evidence>
<dbReference type="Pfam" id="PF13087">
    <property type="entry name" value="AAA_12"/>
    <property type="match status" value="1"/>
</dbReference>
<dbReference type="PANTHER" id="PTHR21529:SF4">
    <property type="entry name" value="TPR AND ANKYRIN REPEAT-CONTAINING PROTEIN 1"/>
    <property type="match status" value="1"/>
</dbReference>
<protein>
    <submittedName>
        <fullName evidence="7">DNA helicase, UvrD/REP type, P-loop containing nucleoside triphosphate hydrolase</fullName>
    </submittedName>
</protein>
<dbReference type="Pfam" id="PF00580">
    <property type="entry name" value="UvrD-helicase"/>
    <property type="match status" value="1"/>
</dbReference>
<dbReference type="EMBL" id="PKPP01003967">
    <property type="protein sequence ID" value="PWA66761.1"/>
    <property type="molecule type" value="Genomic_DNA"/>
</dbReference>
<keyword evidence="2 5" id="KW-0378">Hydrolase</keyword>
<dbReference type="SUPFAM" id="SSF52540">
    <property type="entry name" value="P-loop containing nucleoside triphosphate hydrolases"/>
    <property type="match status" value="2"/>
</dbReference>
<feature type="binding site" evidence="5">
    <location>
        <begin position="430"/>
        <end position="437"/>
    </location>
    <ligand>
        <name>ATP</name>
        <dbReference type="ChEBI" id="CHEBI:30616"/>
    </ligand>
</feature>
<keyword evidence="1 5" id="KW-0547">Nucleotide-binding</keyword>
<dbReference type="InterPro" id="IPR014016">
    <property type="entry name" value="UvrD-like_ATP-bd"/>
</dbReference>
<dbReference type="GO" id="GO:0004386">
    <property type="term" value="F:helicase activity"/>
    <property type="evidence" value="ECO:0007669"/>
    <property type="project" value="UniProtKB-UniRule"/>
</dbReference>
<feature type="domain" description="UvrD-like helicase ATP-binding" evidence="6">
    <location>
        <begin position="409"/>
        <end position="782"/>
    </location>
</feature>
<dbReference type="PANTHER" id="PTHR21529">
    <property type="entry name" value="MAMMARY TURMOR VIRUS RECEPTOR HOMOLOG 1, 2 MTVR1, 2"/>
    <property type="match status" value="1"/>
</dbReference>
<dbReference type="GO" id="GO:0005524">
    <property type="term" value="F:ATP binding"/>
    <property type="evidence" value="ECO:0007669"/>
    <property type="project" value="UniProtKB-UniRule"/>
</dbReference>
<dbReference type="STRING" id="35608.A0A2U1MZR6"/>
<sequence length="1732" mass="201132">MISKDNTRRKWHQHILGEMFGSFSFINVFSGKEVLDNGMQNMVEVAVATRIVQLLHKECASSKQKIDIAVLSPYPAQVQCMQTQLENNKYQNNDFFKVKVGVVDEYQGEKVDIVIISTVGANGDEVNRNLNNSSVLFSCTRHCLWILGDERVHMKGGSMWKSLIRDAKAQKCFIQADEHKDLAKVILEVKKDLHQLDELLSGETTLFRSTAWKVLFSRMFIKSFSKIESWETKKLVLLMLLKISSGWRPKRSYTATVVSECPYRDLIKEFKVKGMHLLCTIDIVKETQYTQVLKVWDILPFHEIPELVKRLEIIIGTYTREYIERCKTICSLRGSEFPMKWPLTSEIAQCKTHGNFPSDDMFMDSANGNGCVEKVKVRESLLLMKFYSLSATVVNNMISGCDGGELALPFELTEQEKDVVSFAKSSFILGRSGTGKTTVLTTKLFQNEQLHHLACEGFHEAMERNEEAKEDILRQLFVTFSPKLCYAVKQHVDGWKRLTCVGSSSTQNSSVRIDDIDKMMSEDSPDQFMHLPNDAYPLIITFNRFLLMLDGTVGISFFEKLPYARQLVCGNQTSNSRLVVWEEYMKYNVTYEIFRSSYWPHFNNKLTKNLDPSAIYTEIMSVIKGGFTEDNASDGILSRDDYVALCDGRISIFDSQKRELVYAIFLQYEKKKVQNGNFDLADLVNDLHQRLQVEGYKGDKMDYVFIDEVQDLSMRQIMLFKYVCPNVHEGFAFAGDTAQAIAKGIGFRFEDIRYLYFKKFLLASEKGKMSKMFQLSENFRTHAGVLNLAQSVINVLFHFFPLFVDALSPETSRISGELPVLFETENKNNAIKVIFEKGSDNSHEITGFGAEQVVIVRDEIHKEKVVNIVGKNALVLTIMESKGLEFQDVLLYDFFSAHPFSNEWRVIYEYMKENDILNPLCTAPCSSFEMEKHAVLCSELKQLYVAITRTRQRLWICETNGFSHPVYDFWKKLSLVEGKHLNHSFANEMQVPSSKNEWRSRGVKLFHENNFRMAQLCFLKAEDKSSERLAEAHLLRAIAVNARASYPERRKLFEDAAKLFNSIGKKELAAECFYEIEDYKTAGDLYLSESIWMKAGNCYYLAKCYKLAAEVYMKAGAFSKCLSACSEGKLFELGFELIGRWGDFGGAELEFFHKGALYYFSLKDFNSMMKFVHSFRSKDEIRNFLTKKRCFDELILLEKEWGNFEEVAKVTHEGALYYYSVKNFKIMMRYVCSFQTKDEMRNFLNRRRCYDELISLEKEWGNFEEAAEVTNKGAHYYYSVKNFESMMKYVCAFRNKNEMQSFLYDKRCFDELILLEEEWGNFEKAANLIQEAACYHFSVKNFKCMMKFVRSFSSKDEMRRFLHEKRCLDELILLEKEWGNFEEAAKVARLKPDPVLEADLLHKGALYYYSVKNFKIMMRYVCSFQTKDEMRNFLNRRRCYDELISLENEWGNFEKAAKLIQEAALYYFSVKNFKCMMKFVRSFSSKDEMRRFLHEKRCLDELILLEKEWGNFEEAAKVARLKPDPVLEADLLHMGGLHKESSLKILWHVFLNSTIFHSTDEPFKQKEKLLRKAVSIAKSDSDVFYQFVCNEAKILSEGKSEEELLKKGAEFLFCYKENAVAMGLERVKTVYEIENIENDVLHLMHSSFKSLDLLPEFLLLLETRGKFVQAAKISTENDHSREAALRRLWYVFFGSLWAHGSRAWPLKSFKQKDELLNDLNSYVTFNSDSLQH</sequence>
<comment type="caution">
    <text evidence="7">The sequence shown here is derived from an EMBL/GenBank/DDBJ whole genome shotgun (WGS) entry which is preliminary data.</text>
</comment>
<keyword evidence="3 5" id="KW-0347">Helicase</keyword>
<dbReference type="CDD" id="cd18808">
    <property type="entry name" value="SF1_C_Upf1"/>
    <property type="match status" value="1"/>
</dbReference>
<dbReference type="InterPro" id="IPR041679">
    <property type="entry name" value="DNA2/NAM7-like_C"/>
</dbReference>
<dbReference type="Proteomes" id="UP000245207">
    <property type="component" value="Unassembled WGS sequence"/>
</dbReference>
<dbReference type="SUPFAM" id="SSF48452">
    <property type="entry name" value="TPR-like"/>
    <property type="match status" value="1"/>
</dbReference>
<evidence type="ECO:0000313" key="8">
    <source>
        <dbReference type="Proteomes" id="UP000245207"/>
    </source>
</evidence>
<evidence type="ECO:0000256" key="5">
    <source>
        <dbReference type="PROSITE-ProRule" id="PRU00560"/>
    </source>
</evidence>
<keyword evidence="4 5" id="KW-0067">ATP-binding</keyword>